<comment type="caution">
    <text evidence="6">The sequence shown here is derived from an EMBL/GenBank/DDBJ whole genome shotgun (WGS) entry which is preliminary data.</text>
</comment>
<comment type="subcellular location">
    <subcellularLocation>
        <location evidence="1">Membrane</location>
        <topology evidence="1">Multi-pass membrane protein</topology>
    </subcellularLocation>
</comment>
<feature type="transmembrane region" description="Helical" evidence="5">
    <location>
        <begin position="97"/>
        <end position="120"/>
    </location>
</feature>
<evidence type="ECO:0000256" key="4">
    <source>
        <dbReference type="ARBA" id="ARBA00023136"/>
    </source>
</evidence>
<keyword evidence="3 5" id="KW-1133">Transmembrane helix</keyword>
<feature type="transmembrane region" description="Helical" evidence="5">
    <location>
        <begin position="68"/>
        <end position="90"/>
    </location>
</feature>
<keyword evidence="7" id="KW-1185">Reference proteome</keyword>
<dbReference type="RefSeq" id="WP_072669339.1">
    <property type="nucleotide sequence ID" value="NZ_JACRUP010000001.1"/>
</dbReference>
<dbReference type="PANTHER" id="PTHR10361">
    <property type="entry name" value="SODIUM-BILE ACID COTRANSPORTER"/>
    <property type="match status" value="1"/>
</dbReference>
<feature type="transmembrane region" description="Helical" evidence="5">
    <location>
        <begin position="135"/>
        <end position="152"/>
    </location>
</feature>
<evidence type="ECO:0000256" key="3">
    <source>
        <dbReference type="ARBA" id="ARBA00022989"/>
    </source>
</evidence>
<gene>
    <name evidence="6" type="ORF">H8Q88_03175</name>
</gene>
<evidence type="ECO:0000256" key="2">
    <source>
        <dbReference type="ARBA" id="ARBA00022692"/>
    </source>
</evidence>
<feature type="transmembrane region" description="Helical" evidence="5">
    <location>
        <begin position="159"/>
        <end position="183"/>
    </location>
</feature>
<evidence type="ECO:0000313" key="6">
    <source>
        <dbReference type="EMBL" id="MBC5849960.1"/>
    </source>
</evidence>
<dbReference type="EMBL" id="JACRUP010000001">
    <property type="protein sequence ID" value="MBC5849960.1"/>
    <property type="molecule type" value="Genomic_DNA"/>
</dbReference>
<dbReference type="Proteomes" id="UP000615796">
    <property type="component" value="Unassembled WGS sequence"/>
</dbReference>
<dbReference type="PANTHER" id="PTHR10361:SF28">
    <property type="entry name" value="P3 PROTEIN-RELATED"/>
    <property type="match status" value="1"/>
</dbReference>
<evidence type="ECO:0000313" key="7">
    <source>
        <dbReference type="Proteomes" id="UP000615796"/>
    </source>
</evidence>
<organism evidence="6 7">
    <name type="scientific">Vibrio metschnikovii</name>
    <dbReference type="NCBI Taxonomy" id="28172"/>
    <lineage>
        <taxon>Bacteria</taxon>
        <taxon>Pseudomonadati</taxon>
        <taxon>Pseudomonadota</taxon>
        <taxon>Gammaproteobacteria</taxon>
        <taxon>Vibrionales</taxon>
        <taxon>Vibrionaceae</taxon>
        <taxon>Vibrio</taxon>
    </lineage>
</organism>
<feature type="transmembrane region" description="Helical" evidence="5">
    <location>
        <begin position="257"/>
        <end position="279"/>
    </location>
</feature>
<keyword evidence="2 5" id="KW-0812">Transmembrane</keyword>
<feature type="transmembrane region" description="Helical" evidence="5">
    <location>
        <begin position="195"/>
        <end position="216"/>
    </location>
</feature>
<accession>A0A9X0R847</accession>
<evidence type="ECO:0000256" key="1">
    <source>
        <dbReference type="ARBA" id="ARBA00004141"/>
    </source>
</evidence>
<dbReference type="AlphaFoldDB" id="A0A9X0R847"/>
<dbReference type="InterPro" id="IPR038770">
    <property type="entry name" value="Na+/solute_symporter_sf"/>
</dbReference>
<dbReference type="InterPro" id="IPR002657">
    <property type="entry name" value="BilAc:Na_symport/Acr3"/>
</dbReference>
<sequence length="306" mass="33774">MLSAFEETLLSVMMIIIMFGMGASLTFRDFRIAFKHPRAIVVGFSSQYALMPFIAFALAWLLNLTPAQTVGMVLIGCMPGGTTSNIFAYFSRSLLSLSIMMTICSTIAAFVMVPLLMQFYTQGIDDSLRIPPDQIGRLLFALLIPTLIGIWLRRKNANIGAVVELTGGVLGALVIIFLLATWVPRNWQLLLTTHWTVYVAVIMVGLIGFNFGYFFSRLLGLNPQKARTVSLETGIQNGPLAALVVSLSFAGELQQQILLIPVMYSLFIVINSTVVTFFYRKRTFSEELARDQAKIEPASSTSSSSQ</sequence>
<protein>
    <submittedName>
        <fullName evidence="6">Bile acid:sodium symporter</fullName>
    </submittedName>
</protein>
<proteinExistence type="predicted"/>
<feature type="transmembrane region" description="Helical" evidence="5">
    <location>
        <begin position="39"/>
        <end position="62"/>
    </location>
</feature>
<dbReference type="GO" id="GO:0016020">
    <property type="term" value="C:membrane"/>
    <property type="evidence" value="ECO:0007669"/>
    <property type="project" value="UniProtKB-SubCell"/>
</dbReference>
<name>A0A9X0R847_VIBME</name>
<dbReference type="Gene3D" id="1.20.1530.20">
    <property type="match status" value="1"/>
</dbReference>
<keyword evidence="4 5" id="KW-0472">Membrane</keyword>
<dbReference type="Pfam" id="PF01758">
    <property type="entry name" value="SBF"/>
    <property type="match status" value="1"/>
</dbReference>
<evidence type="ECO:0000256" key="5">
    <source>
        <dbReference type="SAM" id="Phobius"/>
    </source>
</evidence>
<dbReference type="InterPro" id="IPR004710">
    <property type="entry name" value="Bilac:Na_transpt"/>
</dbReference>
<reference evidence="6" key="1">
    <citation type="submission" date="2020-08" db="EMBL/GenBank/DDBJ databases">
        <title>Genome Sequencing and Pan-Genome Analysis of Migratory bird Vibrio Strains, Inner Mongolia.</title>
        <authorList>
            <person name="Zheng L."/>
        </authorList>
    </citation>
    <scope>NUCLEOTIDE SEQUENCE</scope>
    <source>
        <strain evidence="6">M13F</strain>
    </source>
</reference>
<feature type="transmembrane region" description="Helical" evidence="5">
    <location>
        <begin position="6"/>
        <end position="27"/>
    </location>
</feature>